<organism evidence="3 4">
    <name type="scientific">Neisseria subflava NJ9703</name>
    <dbReference type="NCBI Taxonomy" id="546268"/>
    <lineage>
        <taxon>Bacteria</taxon>
        <taxon>Pseudomonadati</taxon>
        <taxon>Pseudomonadota</taxon>
        <taxon>Betaproteobacteria</taxon>
        <taxon>Neisseriales</taxon>
        <taxon>Neisseriaceae</taxon>
        <taxon>Neisseria</taxon>
    </lineage>
</organism>
<proteinExistence type="inferred from homology"/>
<name>A0A9W5ISW5_NEISU</name>
<sequence>MLRKGKEMFIVSLEYIKDLAAVETYLSEHIAYLERYYQAGVFVMSGRKQPRTGGIILMKASGREQVEKLIAEDPFHREGVAKYTITEFIPTKVAEGLENYLETI</sequence>
<dbReference type="InterPro" id="IPR005545">
    <property type="entry name" value="YCII"/>
</dbReference>
<evidence type="ECO:0000313" key="3">
    <source>
        <dbReference type="EMBL" id="EFC53207.1"/>
    </source>
</evidence>
<gene>
    <name evidence="3" type="ORF">NEISUBOT_03208</name>
</gene>
<dbReference type="InterPro" id="IPR011008">
    <property type="entry name" value="Dimeric_a/b-barrel"/>
</dbReference>
<reference evidence="3 4" key="1">
    <citation type="submission" date="2010-01" db="EMBL/GenBank/DDBJ databases">
        <authorList>
            <person name="Weinstock G."/>
            <person name="Sodergren E."/>
            <person name="Clifton S."/>
            <person name="Fulton L."/>
            <person name="Fulton B."/>
            <person name="Courtney L."/>
            <person name="Fronick C."/>
            <person name="Harrison M."/>
            <person name="Strong C."/>
            <person name="Farmer C."/>
            <person name="Delahaunty K."/>
            <person name="Markovic C."/>
            <person name="Hall O."/>
            <person name="Minx P."/>
            <person name="Tomlinson C."/>
            <person name="Mitreva M."/>
            <person name="Nelson J."/>
            <person name="Hou S."/>
            <person name="Wollam A."/>
            <person name="Pepin K.H."/>
            <person name="Johnson M."/>
            <person name="Bhonagiri V."/>
            <person name="Nash W.E."/>
            <person name="Warren W."/>
            <person name="Chinwalla A."/>
            <person name="Mardis E.R."/>
            <person name="Wilson R.K."/>
        </authorList>
    </citation>
    <scope>NUCLEOTIDE SEQUENCE [LARGE SCALE GENOMIC DNA]</scope>
    <source>
        <strain evidence="3 4">NJ9703</strain>
    </source>
</reference>
<dbReference type="Proteomes" id="UP000004621">
    <property type="component" value="Unassembled WGS sequence"/>
</dbReference>
<evidence type="ECO:0000256" key="1">
    <source>
        <dbReference type="ARBA" id="ARBA00007689"/>
    </source>
</evidence>
<feature type="domain" description="YCII-related" evidence="2">
    <location>
        <begin position="8"/>
        <end position="88"/>
    </location>
</feature>
<comment type="caution">
    <text evidence="3">The sequence shown here is derived from an EMBL/GenBank/DDBJ whole genome shotgun (WGS) entry which is preliminary data.</text>
</comment>
<dbReference type="Pfam" id="PF03795">
    <property type="entry name" value="YCII"/>
    <property type="match status" value="1"/>
</dbReference>
<dbReference type="PANTHER" id="PTHR37828:SF1">
    <property type="entry name" value="YCII-RELATED DOMAIN-CONTAINING PROTEIN"/>
    <property type="match status" value="1"/>
</dbReference>
<dbReference type="AlphaFoldDB" id="A0A9W5ISW5"/>
<dbReference type="EMBL" id="ACEO02000001">
    <property type="protein sequence ID" value="EFC53207.1"/>
    <property type="molecule type" value="Genomic_DNA"/>
</dbReference>
<comment type="similarity">
    <text evidence="1">Belongs to the YciI family.</text>
</comment>
<evidence type="ECO:0000259" key="2">
    <source>
        <dbReference type="Pfam" id="PF03795"/>
    </source>
</evidence>
<accession>A0A9W5ISW5</accession>
<evidence type="ECO:0000313" key="4">
    <source>
        <dbReference type="Proteomes" id="UP000004621"/>
    </source>
</evidence>
<protein>
    <recommendedName>
        <fullName evidence="2">YCII-related domain-containing protein</fullName>
    </recommendedName>
</protein>
<dbReference type="Gene3D" id="3.30.70.1060">
    <property type="entry name" value="Dimeric alpha+beta barrel"/>
    <property type="match status" value="1"/>
</dbReference>
<dbReference type="SUPFAM" id="SSF54909">
    <property type="entry name" value="Dimeric alpha+beta barrel"/>
    <property type="match status" value="1"/>
</dbReference>
<dbReference type="PANTHER" id="PTHR37828">
    <property type="entry name" value="GSR2449 PROTEIN"/>
    <property type="match status" value="1"/>
</dbReference>